<evidence type="ECO:0000313" key="1">
    <source>
        <dbReference type="EMBL" id="CAG8724787.1"/>
    </source>
</evidence>
<proteinExistence type="predicted"/>
<dbReference type="Proteomes" id="UP000789570">
    <property type="component" value="Unassembled WGS sequence"/>
</dbReference>
<reference evidence="1" key="1">
    <citation type="submission" date="2021-06" db="EMBL/GenBank/DDBJ databases">
        <authorList>
            <person name="Kallberg Y."/>
            <person name="Tangrot J."/>
            <person name="Rosling A."/>
        </authorList>
    </citation>
    <scope>NUCLEOTIDE SEQUENCE</scope>
    <source>
        <strain evidence="1">UK204</strain>
    </source>
</reference>
<accession>A0A9N9NEG5</accession>
<keyword evidence="2" id="KW-1185">Reference proteome</keyword>
<name>A0A9N9NEG5_9GLOM</name>
<dbReference type="EMBL" id="CAJVPQ010010931">
    <property type="protein sequence ID" value="CAG8724787.1"/>
    <property type="molecule type" value="Genomic_DNA"/>
</dbReference>
<evidence type="ECO:0000313" key="2">
    <source>
        <dbReference type="Proteomes" id="UP000789570"/>
    </source>
</evidence>
<organism evidence="1 2">
    <name type="scientific">Funneliformis caledonium</name>
    <dbReference type="NCBI Taxonomy" id="1117310"/>
    <lineage>
        <taxon>Eukaryota</taxon>
        <taxon>Fungi</taxon>
        <taxon>Fungi incertae sedis</taxon>
        <taxon>Mucoromycota</taxon>
        <taxon>Glomeromycotina</taxon>
        <taxon>Glomeromycetes</taxon>
        <taxon>Glomerales</taxon>
        <taxon>Glomeraceae</taxon>
        <taxon>Funneliformis</taxon>
    </lineage>
</organism>
<gene>
    <name evidence="1" type="ORF">FCALED_LOCUS14591</name>
</gene>
<comment type="caution">
    <text evidence="1">The sequence shown here is derived from an EMBL/GenBank/DDBJ whole genome shotgun (WGS) entry which is preliminary data.</text>
</comment>
<sequence>GSFFLSSDRRSGSFFLFRIGGADLSFLRSGAIFFLQIGEADLLDFK</sequence>
<dbReference type="AlphaFoldDB" id="A0A9N9NEG5"/>
<feature type="non-terminal residue" evidence="1">
    <location>
        <position position="46"/>
    </location>
</feature>
<protein>
    <submittedName>
        <fullName evidence="1">9786_t:CDS:1</fullName>
    </submittedName>
</protein>